<organism evidence="8">
    <name type="scientific">Cladocopium goreaui</name>
    <dbReference type="NCBI Taxonomy" id="2562237"/>
    <lineage>
        <taxon>Eukaryota</taxon>
        <taxon>Sar</taxon>
        <taxon>Alveolata</taxon>
        <taxon>Dinophyceae</taxon>
        <taxon>Suessiales</taxon>
        <taxon>Symbiodiniaceae</taxon>
        <taxon>Cladocopium</taxon>
    </lineage>
</organism>
<dbReference type="PANTHER" id="PTHR10183:SF379">
    <property type="entry name" value="CALPAIN-5"/>
    <property type="match status" value="1"/>
</dbReference>
<evidence type="ECO:0000256" key="5">
    <source>
        <dbReference type="PIRSR" id="PIRSR622684-1"/>
    </source>
</evidence>
<evidence type="ECO:0000256" key="4">
    <source>
        <dbReference type="ARBA" id="ARBA00022807"/>
    </source>
</evidence>
<reference evidence="9" key="2">
    <citation type="submission" date="2024-04" db="EMBL/GenBank/DDBJ databases">
        <authorList>
            <person name="Chen Y."/>
            <person name="Shah S."/>
            <person name="Dougan E. K."/>
            <person name="Thang M."/>
            <person name="Chan C."/>
        </authorList>
    </citation>
    <scope>NUCLEOTIDE SEQUENCE [LARGE SCALE GENOMIC DNA]</scope>
</reference>
<evidence type="ECO:0000256" key="1">
    <source>
        <dbReference type="ARBA" id="ARBA00007623"/>
    </source>
</evidence>
<keyword evidence="2 6" id="KW-0645">Protease</keyword>
<reference evidence="8" key="1">
    <citation type="submission" date="2022-10" db="EMBL/GenBank/DDBJ databases">
        <authorList>
            <person name="Chen Y."/>
            <person name="Dougan E. K."/>
            <person name="Chan C."/>
            <person name="Rhodes N."/>
            <person name="Thang M."/>
        </authorList>
    </citation>
    <scope>NUCLEOTIDE SEQUENCE</scope>
</reference>
<feature type="active site" evidence="6">
    <location>
        <position position="583"/>
    </location>
</feature>
<dbReference type="OrthoDB" id="446027at2759"/>
<dbReference type="SMART" id="SM00230">
    <property type="entry name" value="CysPc"/>
    <property type="match status" value="1"/>
</dbReference>
<dbReference type="AlphaFoldDB" id="A0A9P1CXW7"/>
<comment type="caution">
    <text evidence="8">The sequence shown here is derived from an EMBL/GenBank/DDBJ whole genome shotgun (WGS) entry which is preliminary data.</text>
</comment>
<dbReference type="Gene3D" id="3.90.70.10">
    <property type="entry name" value="Cysteine proteinases"/>
    <property type="match status" value="1"/>
</dbReference>
<evidence type="ECO:0000313" key="8">
    <source>
        <dbReference type="EMBL" id="CAI3999460.1"/>
    </source>
</evidence>
<dbReference type="InterPro" id="IPR038765">
    <property type="entry name" value="Papain-like_cys_pep_sf"/>
</dbReference>
<dbReference type="PANTHER" id="PTHR10183">
    <property type="entry name" value="CALPAIN"/>
    <property type="match status" value="1"/>
</dbReference>
<keyword evidence="11" id="KW-1185">Reference proteome</keyword>
<dbReference type="GO" id="GO:0006508">
    <property type="term" value="P:proteolysis"/>
    <property type="evidence" value="ECO:0007669"/>
    <property type="project" value="UniProtKB-KW"/>
</dbReference>
<feature type="domain" description="Calpain catalytic" evidence="7">
    <location>
        <begin position="536"/>
        <end position="862"/>
    </location>
</feature>
<dbReference type="InterPro" id="IPR001300">
    <property type="entry name" value="Peptidase_C2_calpain_cat"/>
</dbReference>
<accession>A0A9P1CXW7</accession>
<comment type="similarity">
    <text evidence="1">Belongs to the peptidase C2 family.</text>
</comment>
<dbReference type="EMBL" id="CAMXCT030002635">
    <property type="protein sequence ID" value="CAL4786772.1"/>
    <property type="molecule type" value="Genomic_DNA"/>
</dbReference>
<protein>
    <submittedName>
        <fullName evidence="10">Calpain-type cysteine protease ADL1 (Phytocalpai n ADL1) (Protein ADAXIALIZED LEAF1) (Protein DEFECTIVE KERNEL 1) (OsDEK1) (Protein SHOOTLESS 3)</fullName>
    </submittedName>
</protein>
<feature type="active site" evidence="5 6">
    <location>
        <position position="808"/>
    </location>
</feature>
<dbReference type="PROSITE" id="PS50203">
    <property type="entry name" value="CALPAIN_CAT"/>
    <property type="match status" value="1"/>
</dbReference>
<dbReference type="SUPFAM" id="SSF54001">
    <property type="entry name" value="Cysteine proteinases"/>
    <property type="match status" value="1"/>
</dbReference>
<feature type="active site" evidence="5 6">
    <location>
        <position position="783"/>
    </location>
</feature>
<name>A0A9P1CXW7_9DINO</name>
<keyword evidence="4 6" id="KW-0788">Thiol protease</keyword>
<sequence length="869" mass="99818">MLWVFFHMAKASPQLLWSRGLARSCDVFPDGFQINKQGHEVGIFDWDSVMSIEGPKILYVPSMDMVQFLPRFQQAPSSARITLVTGQEDVGVPCELFRNTSFARPEFYSIHPSAPTVEARRWSLLPENLTKLLADSRLLHWFTQNYDATDCLEGDALKRISAMPLGLDFHTKSEKALDPVPVELQERQLKAARQAVVPFRARYMELLFPVDCHSSYWWLPPRGSYWWQPSRRQPCGHRRCACQVLGTSWQPVPWPRFLQLLGIVAFVATPWGHGLDTHRFWEVLMMGSVPVVLSSPLDRLYEQFPVIILQNWQEAQPNATWHWRRQILRRWGREPVSEEVRLRLTTEFWAKLIRQKHLEELTRCWSSENFKMSSDPVSRSQGLTVRLQGILANLVPKLALELCGQKEVFSQSAKAWLPGRVSLLAAPGKITVCYSLEGKKCRKHLSPFTQMIRVEDRIEESEEEADPDLSFHQVFRFFLGDLAETPQYSLQRTLEKAAQMERQQKHQARSIHPASATRAREIAVEARENYHHYGVLFLDEENPEFNEKLQRRGIVRLASLPAKLIDGRPRARDVFQGAEAHNCGFMAALAAIADHEDGYLVRHLLQQNEHEHNDDLNAEGCYRVSLFLNTSSRNLEKYRQVHPSLIASEQEVFFSNTRNSIKAATRGSWRTVVVDDVVPADCNRPGWPRACRPNGPLWPSVIEKAFAKACGGYEKMDFVDLTDALVILTGQSTFRIELARLENSAHKKLFRDLCEYKRRGILVTAGILQPEARVLPNGLVTKHAYTLLDLVPVLDHTRRLLTLVKLRNPWGQNAWCGDFGPKDMRWDPELHWRIHGDDPGVFCMCWEDFLQNFTKIHVCQVGDSASAWP</sequence>
<evidence type="ECO:0000313" key="9">
    <source>
        <dbReference type="EMBL" id="CAL1152835.1"/>
    </source>
</evidence>
<dbReference type="Proteomes" id="UP001152797">
    <property type="component" value="Unassembled WGS sequence"/>
</dbReference>
<dbReference type="EMBL" id="CAMXCT020002635">
    <property type="protein sequence ID" value="CAL1152835.1"/>
    <property type="molecule type" value="Genomic_DNA"/>
</dbReference>
<evidence type="ECO:0000313" key="10">
    <source>
        <dbReference type="EMBL" id="CAL4786772.1"/>
    </source>
</evidence>
<evidence type="ECO:0000256" key="6">
    <source>
        <dbReference type="PROSITE-ProRule" id="PRU00239"/>
    </source>
</evidence>
<dbReference type="EMBL" id="CAMXCT010002635">
    <property type="protein sequence ID" value="CAI3999460.1"/>
    <property type="molecule type" value="Genomic_DNA"/>
</dbReference>
<gene>
    <name evidence="8" type="ORF">C1SCF055_LOCUS25654</name>
</gene>
<proteinExistence type="inferred from homology"/>
<evidence type="ECO:0000256" key="3">
    <source>
        <dbReference type="ARBA" id="ARBA00022801"/>
    </source>
</evidence>
<evidence type="ECO:0000313" key="11">
    <source>
        <dbReference type="Proteomes" id="UP001152797"/>
    </source>
</evidence>
<keyword evidence="3 6" id="KW-0378">Hydrolase</keyword>
<dbReference type="Pfam" id="PF00648">
    <property type="entry name" value="Peptidase_C2"/>
    <property type="match status" value="1"/>
</dbReference>
<evidence type="ECO:0000259" key="7">
    <source>
        <dbReference type="PROSITE" id="PS50203"/>
    </source>
</evidence>
<dbReference type="GO" id="GO:0004198">
    <property type="term" value="F:calcium-dependent cysteine-type endopeptidase activity"/>
    <property type="evidence" value="ECO:0007669"/>
    <property type="project" value="InterPro"/>
</dbReference>
<dbReference type="InterPro" id="IPR022684">
    <property type="entry name" value="Calpain_cysteine_protease"/>
</dbReference>
<evidence type="ECO:0000256" key="2">
    <source>
        <dbReference type="ARBA" id="ARBA00022670"/>
    </source>
</evidence>